<dbReference type="EC" id="6.2.1.3" evidence="4"/>
<dbReference type="PANTHER" id="PTHR43272">
    <property type="entry name" value="LONG-CHAIN-FATTY-ACID--COA LIGASE"/>
    <property type="match status" value="1"/>
</dbReference>
<proteinExistence type="predicted"/>
<protein>
    <recommendedName>
        <fullName evidence="4">long-chain-fatty-acid--CoA ligase</fullName>
        <ecNumber evidence="4">6.2.1.3</ecNumber>
    </recommendedName>
</protein>
<dbReference type="PROSITE" id="PS00455">
    <property type="entry name" value="AMP_BINDING"/>
    <property type="match status" value="1"/>
</dbReference>
<dbReference type="Proteomes" id="UP001153620">
    <property type="component" value="Chromosome 1"/>
</dbReference>
<evidence type="ECO:0000256" key="1">
    <source>
        <dbReference type="ARBA" id="ARBA00022598"/>
    </source>
</evidence>
<dbReference type="Gene3D" id="3.40.50.12780">
    <property type="entry name" value="N-terminal domain of ligase-like"/>
    <property type="match status" value="1"/>
</dbReference>
<dbReference type="Pfam" id="PF00501">
    <property type="entry name" value="AMP-binding"/>
    <property type="match status" value="1"/>
</dbReference>
<keyword evidence="1" id="KW-0436">Ligase</keyword>
<keyword evidence="7" id="KW-1185">Reference proteome</keyword>
<evidence type="ECO:0000259" key="5">
    <source>
        <dbReference type="Pfam" id="PF00501"/>
    </source>
</evidence>
<sequence length="653" mass="73372">MEPTENDFRIIDPTKRIKIRINPKDEVASIEPVTIPEMMKKVAQRYPDRPALKQMNAVTKDWEVLTFSEYQQKVEEIAKVFIKFGLKRHETVAVLAFNSIEWFITEMATIHAGGIATGIYTTNSVHSTKYILESSNASIIVVDEAKQMEKIREIKDSLPNLKAVIQTLPPYATYVKRDDGFWRWSEIEEIDTTEVEAEYQERLKSIVPNECSVMVYTSGTTGNPKGAMLSHDNFTWLVESLRKKFPFLHDGCETVVSYLPLSHVAAQLLDIFVSLTLAATVYFADKDALKGSLLKTLNLARPTIFLGVPRVFEKVQEKMLQVGSQSGALKRSIASWAKNVTLKYHLDRMAGEHYASIQYKLVSTIILSKVKQALGFDKIKLMLTGAAPMNVDTKRYFLSLDIPILDAYGMSESSGSHSFAAYFDPHFESVGRTLPGLETMIYNPNEEGHGEICKRGRNVFMGYINDKEKTMEAIDDDGWLHTGDIGYIDNDGYIFITGRLKELIITAGGENIPPVHIEDLVKSECSAISNAFLVGDNRKFLTVLIALKTEMDKDGAPTDDLAIESLKLMENLGLKYTKLSEVLAEPDPKITEFIQDSIVRANKSSISNAQKVQKFAFLPNDFSIPTGELGPTMKLKRSYVADKYKDVINKLYS</sequence>
<reference evidence="6" key="1">
    <citation type="submission" date="2022-01" db="EMBL/GenBank/DDBJ databases">
        <authorList>
            <person name="King R."/>
        </authorList>
    </citation>
    <scope>NUCLEOTIDE SEQUENCE</scope>
</reference>
<dbReference type="AlphaFoldDB" id="A0A9N9RI33"/>
<dbReference type="InterPro" id="IPR000873">
    <property type="entry name" value="AMP-dep_synth/lig_dom"/>
</dbReference>
<evidence type="ECO:0000256" key="2">
    <source>
        <dbReference type="ARBA" id="ARBA00022832"/>
    </source>
</evidence>
<dbReference type="Pfam" id="PF23562">
    <property type="entry name" value="AMP-binding_C_3"/>
    <property type="match status" value="1"/>
</dbReference>
<dbReference type="SUPFAM" id="SSF56801">
    <property type="entry name" value="Acetyl-CoA synthetase-like"/>
    <property type="match status" value="1"/>
</dbReference>
<accession>A0A9N9RI33</accession>
<reference evidence="6" key="2">
    <citation type="submission" date="2022-10" db="EMBL/GenBank/DDBJ databases">
        <authorList>
            <consortium name="ENA_rothamsted_submissions"/>
            <consortium name="culmorum"/>
            <person name="King R."/>
        </authorList>
    </citation>
    <scope>NUCLEOTIDE SEQUENCE</scope>
</reference>
<dbReference type="InterPro" id="IPR020845">
    <property type="entry name" value="AMP-binding_CS"/>
</dbReference>
<dbReference type="GO" id="GO:0005783">
    <property type="term" value="C:endoplasmic reticulum"/>
    <property type="evidence" value="ECO:0007669"/>
    <property type="project" value="TreeGrafter"/>
</dbReference>
<evidence type="ECO:0000256" key="3">
    <source>
        <dbReference type="ARBA" id="ARBA00023098"/>
    </source>
</evidence>
<keyword evidence="2" id="KW-0276">Fatty acid metabolism</keyword>
<gene>
    <name evidence="6" type="ORF">CHIRRI_LOCUS105</name>
</gene>
<keyword evidence="3" id="KW-0443">Lipid metabolism</keyword>
<dbReference type="OrthoDB" id="3633556at2759"/>
<feature type="domain" description="AMP-dependent synthetase/ligase" evidence="5">
    <location>
        <begin position="41"/>
        <end position="463"/>
    </location>
</feature>
<dbReference type="PANTHER" id="PTHR43272:SF32">
    <property type="entry name" value="AMP-DEPENDENT SYNTHETASE_LIGASE DOMAIN-CONTAINING PROTEIN"/>
    <property type="match status" value="1"/>
</dbReference>
<organism evidence="6 7">
    <name type="scientific">Chironomus riparius</name>
    <dbReference type="NCBI Taxonomy" id="315576"/>
    <lineage>
        <taxon>Eukaryota</taxon>
        <taxon>Metazoa</taxon>
        <taxon>Ecdysozoa</taxon>
        <taxon>Arthropoda</taxon>
        <taxon>Hexapoda</taxon>
        <taxon>Insecta</taxon>
        <taxon>Pterygota</taxon>
        <taxon>Neoptera</taxon>
        <taxon>Endopterygota</taxon>
        <taxon>Diptera</taxon>
        <taxon>Nematocera</taxon>
        <taxon>Chironomoidea</taxon>
        <taxon>Chironomidae</taxon>
        <taxon>Chironominae</taxon>
        <taxon>Chironomus</taxon>
    </lineage>
</organism>
<name>A0A9N9RI33_9DIPT</name>
<dbReference type="EMBL" id="OU895877">
    <property type="protein sequence ID" value="CAG9797104.1"/>
    <property type="molecule type" value="Genomic_DNA"/>
</dbReference>
<evidence type="ECO:0000256" key="4">
    <source>
        <dbReference type="ARBA" id="ARBA00026121"/>
    </source>
</evidence>
<dbReference type="GO" id="GO:0016020">
    <property type="term" value="C:membrane"/>
    <property type="evidence" value="ECO:0007669"/>
    <property type="project" value="TreeGrafter"/>
</dbReference>
<dbReference type="InterPro" id="IPR042099">
    <property type="entry name" value="ANL_N_sf"/>
</dbReference>
<dbReference type="GO" id="GO:0004467">
    <property type="term" value="F:long-chain fatty acid-CoA ligase activity"/>
    <property type="evidence" value="ECO:0007669"/>
    <property type="project" value="UniProtKB-EC"/>
</dbReference>
<evidence type="ECO:0000313" key="6">
    <source>
        <dbReference type="EMBL" id="CAG9797104.1"/>
    </source>
</evidence>
<evidence type="ECO:0000313" key="7">
    <source>
        <dbReference type="Proteomes" id="UP001153620"/>
    </source>
</evidence>